<dbReference type="STRING" id="446860.AS188_07275"/>
<dbReference type="EMBL" id="CP013254">
    <property type="protein sequence ID" value="ALU39583.1"/>
    <property type="molecule type" value="Genomic_DNA"/>
</dbReference>
<evidence type="ECO:0008006" key="6">
    <source>
        <dbReference type="Google" id="ProtNLM"/>
    </source>
</evidence>
<keyword evidence="5" id="KW-1185">Reference proteome</keyword>
<dbReference type="Proteomes" id="UP000321155">
    <property type="component" value="Unassembled WGS sequence"/>
</dbReference>
<evidence type="ECO:0000313" key="5">
    <source>
        <dbReference type="Proteomes" id="UP000321155"/>
    </source>
</evidence>
<evidence type="ECO:0000313" key="3">
    <source>
        <dbReference type="EMBL" id="GEO91364.1"/>
    </source>
</evidence>
<dbReference type="EMBL" id="BJZR01000011">
    <property type="protein sequence ID" value="GEO91364.1"/>
    <property type="molecule type" value="Genomic_DNA"/>
</dbReference>
<dbReference type="AlphaFoldDB" id="A0A0U3HW22"/>
<feature type="compositionally biased region" description="Low complexity" evidence="1">
    <location>
        <begin position="55"/>
        <end position="85"/>
    </location>
</feature>
<evidence type="ECO:0000313" key="2">
    <source>
        <dbReference type="EMBL" id="ALU39583.1"/>
    </source>
</evidence>
<name>A0A0U3HW22_9MICC</name>
<protein>
    <recommendedName>
        <fullName evidence="6">Tim44-like domain-containing protein</fullName>
    </recommendedName>
</protein>
<feature type="region of interest" description="Disordered" evidence="1">
    <location>
        <begin position="1"/>
        <end position="85"/>
    </location>
</feature>
<dbReference type="KEGG" id="kfv:AS188_07275"/>
<evidence type="ECO:0000313" key="4">
    <source>
        <dbReference type="Proteomes" id="UP000057181"/>
    </source>
</evidence>
<accession>A0A0U3HW22</accession>
<evidence type="ECO:0000256" key="1">
    <source>
        <dbReference type="SAM" id="MobiDB-lite"/>
    </source>
</evidence>
<dbReference type="Proteomes" id="UP000057181">
    <property type="component" value="Chromosome"/>
</dbReference>
<feature type="compositionally biased region" description="Low complexity" evidence="1">
    <location>
        <begin position="27"/>
        <end position="48"/>
    </location>
</feature>
<organism evidence="2 4">
    <name type="scientific">Kocuria flava</name>
    <dbReference type="NCBI Taxonomy" id="446860"/>
    <lineage>
        <taxon>Bacteria</taxon>
        <taxon>Bacillati</taxon>
        <taxon>Actinomycetota</taxon>
        <taxon>Actinomycetes</taxon>
        <taxon>Micrococcales</taxon>
        <taxon>Micrococcaceae</taxon>
        <taxon>Kocuria</taxon>
    </lineage>
</organism>
<sequence>MEAFEADTAGVATTPVDVPAPELESSAPVAADAPEVEAVAAALEAQEAFTPSDPPAGGAAAEPEGAGADSAQQTGQDAAVAAEAAAELDPEAVAAAQESARGPALQEILATLAEFEHQGWEQQGTPVVVGEPVTAPLPAPEEGPDGEAVRVTVCLDSSAVTVVDRDGAVVRGPEKDRRALHNYDLFRQPGQSWQVVQHGFPDDPTC</sequence>
<reference evidence="2 4" key="1">
    <citation type="submission" date="2015-11" db="EMBL/GenBank/DDBJ databases">
        <title>Complete Genome Sequence of Kocuria flava strain HO-9041.</title>
        <authorList>
            <person name="Zhou M."/>
            <person name="Dai J."/>
        </authorList>
    </citation>
    <scope>NUCLEOTIDE SEQUENCE [LARGE SCALE GENOMIC DNA]</scope>
    <source>
        <strain evidence="2 4">HO-9041</strain>
    </source>
</reference>
<gene>
    <name evidence="2" type="ORF">AS188_07275</name>
    <name evidence="3" type="ORF">KFL01_06700</name>
</gene>
<reference evidence="3 5" key="2">
    <citation type="submission" date="2019-07" db="EMBL/GenBank/DDBJ databases">
        <title>Whole genome shotgun sequence of Kocuria flava NBRC 107626.</title>
        <authorList>
            <person name="Hosoyama A."/>
            <person name="Uohara A."/>
            <person name="Ohji S."/>
            <person name="Ichikawa N."/>
        </authorList>
    </citation>
    <scope>NUCLEOTIDE SEQUENCE [LARGE SCALE GENOMIC DNA]</scope>
    <source>
        <strain evidence="3 5">NBRC 107626</strain>
    </source>
</reference>
<proteinExistence type="predicted"/>